<comment type="caution">
    <text evidence="2">The sequence shown here is derived from an EMBL/GenBank/DDBJ whole genome shotgun (WGS) entry which is preliminary data.</text>
</comment>
<dbReference type="InterPro" id="IPR003593">
    <property type="entry name" value="AAA+_ATPase"/>
</dbReference>
<dbReference type="GO" id="GO:0005524">
    <property type="term" value="F:ATP binding"/>
    <property type="evidence" value="ECO:0007669"/>
    <property type="project" value="InterPro"/>
</dbReference>
<dbReference type="PANTHER" id="PTHR43581">
    <property type="entry name" value="ATP/GTP PHOSPHATASE"/>
    <property type="match status" value="1"/>
</dbReference>
<evidence type="ECO:0000259" key="1">
    <source>
        <dbReference type="SMART" id="SM00382"/>
    </source>
</evidence>
<reference evidence="2 3" key="1">
    <citation type="submission" date="2012-04" db="EMBL/GenBank/DDBJ databases">
        <authorList>
            <person name="Genoscope - CEA"/>
        </authorList>
    </citation>
    <scope>NUCLEOTIDE SEQUENCE [LARGE SCALE GENOMIC DNA]</scope>
    <source>
        <strain evidence="2 3">9717</strain>
    </source>
</reference>
<name>I4FPY7_MICAE</name>
<organism evidence="2 3">
    <name type="scientific">Microcystis aeruginosa PCC 9717</name>
    <dbReference type="NCBI Taxonomy" id="1160286"/>
    <lineage>
        <taxon>Bacteria</taxon>
        <taxon>Bacillati</taxon>
        <taxon>Cyanobacteriota</taxon>
        <taxon>Cyanophyceae</taxon>
        <taxon>Oscillatoriophycideae</taxon>
        <taxon>Chroococcales</taxon>
        <taxon>Microcystaceae</taxon>
        <taxon>Microcystis</taxon>
    </lineage>
</organism>
<accession>I4FPY7</accession>
<dbReference type="SUPFAM" id="SSF52540">
    <property type="entry name" value="P-loop containing nucleoside triphosphate hydrolases"/>
    <property type="match status" value="1"/>
</dbReference>
<dbReference type="HOGENOM" id="CLU_450465_0_0_3"/>
<dbReference type="PANTHER" id="PTHR43581:SF4">
    <property type="entry name" value="ATP_GTP PHOSPHATASE"/>
    <property type="match status" value="1"/>
</dbReference>
<dbReference type="InterPro" id="IPR041685">
    <property type="entry name" value="AAA_GajA/Old/RecF-like"/>
</dbReference>
<dbReference type="InterPro" id="IPR027417">
    <property type="entry name" value="P-loop_NTPase"/>
</dbReference>
<sequence length="651" mass="75649">MKLSFLKIHKSITSFPELELPDFVVLTGVNGAGKSHLLEAIENGSMRIDDIEVNNQTRPIRRFDWSNLIPQDTGAFAPYQITQEISGLWNEINQYVKESRLHISQNLQYFNRVDLDKLKPRELIGLTAEELTKTGSSVEQASQIIQAIRDTISTVNQNVTNRFIQNDRVNRQRLIDLFQSNTDIPLVAFDEDYFYEHFPRSWQSVDIFQQSLARIFVDYQRNWLTNRLKRVANLEGETVSFLTEEKFLNKYGEPPWEFVNSILETANLDFRINRPPQYEDRPYEPILTDRVRNSQVRFNDLSSGERILMSFALCLYYADDKNKLIVDNPKILLFDEIDAPLHPSMTQSLLRTIQDVLINRRNIKVILTTHSPSTVALAPEQSIYAMYKTEQRRMQKVTKDKALSILTTGVPTLSIDYENRRQVFVESRYDVQFYEKLHEKLKDYLTPEISLNFIASGGGNGTCDQVKDVVNQLKKGGNRTVYGIIDWDLKNCGNGRVKVLGKEMRYSIENYILDPVLIAAFLVREKLIERIEVGLSERETYVDFGTFDYTRLQQIADFIVEKVKPKIQSEVQDDCLLCQYLSGKTIKLPKWFLRIQGHKLEEILKDLFPKLKKFKQEPELKLEIISKVIDDFPSLIPYDILSLLKEVQDVK</sequence>
<evidence type="ECO:0000313" key="3">
    <source>
        <dbReference type="Proteomes" id="UP000003172"/>
    </source>
</evidence>
<dbReference type="CDD" id="cd00267">
    <property type="entry name" value="ABC_ATPase"/>
    <property type="match status" value="2"/>
</dbReference>
<dbReference type="Pfam" id="PF13175">
    <property type="entry name" value="AAA_15"/>
    <property type="match status" value="1"/>
</dbReference>
<dbReference type="Proteomes" id="UP000003172">
    <property type="component" value="Unassembled WGS sequence"/>
</dbReference>
<dbReference type="EMBL" id="CAII01000298">
    <property type="protein sequence ID" value="CCH97712.1"/>
    <property type="molecule type" value="Genomic_DNA"/>
</dbReference>
<dbReference type="GO" id="GO:0016887">
    <property type="term" value="F:ATP hydrolysis activity"/>
    <property type="evidence" value="ECO:0007669"/>
    <property type="project" value="InterPro"/>
</dbReference>
<protein>
    <recommendedName>
        <fullName evidence="1">AAA+ ATPase domain-containing protein</fullName>
    </recommendedName>
</protein>
<dbReference type="SMART" id="SM00382">
    <property type="entry name" value="AAA"/>
    <property type="match status" value="1"/>
</dbReference>
<proteinExistence type="predicted"/>
<evidence type="ECO:0000313" key="2">
    <source>
        <dbReference type="EMBL" id="CCH97712.1"/>
    </source>
</evidence>
<feature type="domain" description="AAA+ ATPase" evidence="1">
    <location>
        <begin position="20"/>
        <end position="390"/>
    </location>
</feature>
<dbReference type="AlphaFoldDB" id="I4FPY7"/>
<gene>
    <name evidence="2" type="ORF">MICAB_3670003</name>
</gene>
<dbReference type="RefSeq" id="WP_002760330.1">
    <property type="nucleotide sequence ID" value="NZ_HE972713.1"/>
</dbReference>
<dbReference type="Gene3D" id="3.40.50.300">
    <property type="entry name" value="P-loop containing nucleotide triphosphate hydrolases"/>
    <property type="match status" value="1"/>
</dbReference>
<dbReference type="InterPro" id="IPR051396">
    <property type="entry name" value="Bact_Antivir_Def_Nuclease"/>
</dbReference>